<sequence>MNIKKMRMQLIATAASVLISGIALTSATYAWYVANNTVEAVTTNISATTNGFILQIATAKQGPQHGGEQTSLVASTEGGKISPSSTNDLKTWYVNQGINGEGKVASYMQPTFITGENSKPGEYMAGGETHYAYIKSEYVLYTITETGLADVYLDASEGSPVTLTTNGTPTTDTIPKSLRVGITIQNIKKNADGTYSDDGNEELKVVYAPYEETGKGNDAEGVDGWTYIGTADDGKLKPLMVTYPYIYATHYTDQQNRNWVATKNGNDYDATSDTQKIASSVGYDGVKMRVYIWMEGTDADCINNAAAEDPATYNVNVKLAGISAE</sequence>
<keyword evidence="3" id="KW-1185">Reference proteome</keyword>
<reference evidence="2 3" key="1">
    <citation type="submission" date="2019-01" db="EMBL/GenBank/DDBJ databases">
        <title>Blautia sp. nov. KGMB01111 isolated human feces.</title>
        <authorList>
            <person name="Park J.-E."/>
            <person name="Kim J.-S."/>
            <person name="Park S.-H."/>
        </authorList>
    </citation>
    <scope>NUCLEOTIDE SEQUENCE [LARGE SCALE GENOMIC DNA]</scope>
    <source>
        <strain evidence="2 3">KGMB01111</strain>
    </source>
</reference>
<feature type="region of interest" description="Disordered" evidence="1">
    <location>
        <begin position="62"/>
        <end position="82"/>
    </location>
</feature>
<organism evidence="2 3">
    <name type="scientific">Blautia faecicola</name>
    <dbReference type="NCBI Taxonomy" id="2509240"/>
    <lineage>
        <taxon>Bacteria</taxon>
        <taxon>Bacillati</taxon>
        <taxon>Bacillota</taxon>
        <taxon>Clostridia</taxon>
        <taxon>Lachnospirales</taxon>
        <taxon>Lachnospiraceae</taxon>
        <taxon>Blautia</taxon>
    </lineage>
</organism>
<protein>
    <submittedName>
        <fullName evidence="2">Uncharacterized protein</fullName>
    </submittedName>
</protein>
<comment type="caution">
    <text evidence="2">The sequence shown here is derived from an EMBL/GenBank/DDBJ whole genome shotgun (WGS) entry which is preliminary data.</text>
</comment>
<proteinExistence type="predicted"/>
<dbReference type="AlphaFoldDB" id="A0A4Q1RG71"/>
<dbReference type="RefSeq" id="WP_118252008.1">
    <property type="nucleotide sequence ID" value="NZ_SDKC01000001.1"/>
</dbReference>
<name>A0A4Q1RG71_9FIRM</name>
<dbReference type="EMBL" id="SDKC01000001">
    <property type="protein sequence ID" value="RXS74613.1"/>
    <property type="molecule type" value="Genomic_DNA"/>
</dbReference>
<evidence type="ECO:0000313" key="3">
    <source>
        <dbReference type="Proteomes" id="UP000290106"/>
    </source>
</evidence>
<dbReference type="OrthoDB" id="1976716at2"/>
<dbReference type="Proteomes" id="UP000290106">
    <property type="component" value="Unassembled WGS sequence"/>
</dbReference>
<accession>A0A4Q1RG71</accession>
<evidence type="ECO:0000256" key="1">
    <source>
        <dbReference type="SAM" id="MobiDB-lite"/>
    </source>
</evidence>
<evidence type="ECO:0000313" key="2">
    <source>
        <dbReference type="EMBL" id="RXS74613.1"/>
    </source>
</evidence>
<gene>
    <name evidence="2" type="ORF">ETP43_04925</name>
</gene>